<dbReference type="Gramene" id="mRNA:HanXRQr2_Chr02g0076651">
    <property type="protein sequence ID" value="mRNA:HanXRQr2_Chr02g0076651"/>
    <property type="gene ID" value="HanXRQr2_Chr02g0076651"/>
</dbReference>
<sequence length="56" mass="6392">MPCQQITWLGLQGDMGHTSVPQIEPPPSQSPHHHEQSLLMTSDRRPPWNPHHHLVS</sequence>
<gene>
    <name evidence="2" type="ORF">HanXRQr2_Chr02g0076651</name>
</gene>
<reference evidence="2" key="2">
    <citation type="submission" date="2020-06" db="EMBL/GenBank/DDBJ databases">
        <title>Helianthus annuus Genome sequencing and assembly Release 2.</title>
        <authorList>
            <person name="Gouzy J."/>
            <person name="Langlade N."/>
            <person name="Munos S."/>
        </authorList>
    </citation>
    <scope>NUCLEOTIDE SEQUENCE</scope>
    <source>
        <tissue evidence="2">Leaves</tissue>
    </source>
</reference>
<evidence type="ECO:0000256" key="1">
    <source>
        <dbReference type="SAM" id="MobiDB-lite"/>
    </source>
</evidence>
<reference evidence="2" key="1">
    <citation type="journal article" date="2017" name="Nature">
        <title>The sunflower genome provides insights into oil metabolism, flowering and Asterid evolution.</title>
        <authorList>
            <person name="Badouin H."/>
            <person name="Gouzy J."/>
            <person name="Grassa C.J."/>
            <person name="Murat F."/>
            <person name="Staton S.E."/>
            <person name="Cottret L."/>
            <person name="Lelandais-Briere C."/>
            <person name="Owens G.L."/>
            <person name="Carrere S."/>
            <person name="Mayjonade B."/>
            <person name="Legrand L."/>
            <person name="Gill N."/>
            <person name="Kane N.C."/>
            <person name="Bowers J.E."/>
            <person name="Hubner S."/>
            <person name="Bellec A."/>
            <person name="Berard A."/>
            <person name="Berges H."/>
            <person name="Blanchet N."/>
            <person name="Boniface M.C."/>
            <person name="Brunel D."/>
            <person name="Catrice O."/>
            <person name="Chaidir N."/>
            <person name="Claudel C."/>
            <person name="Donnadieu C."/>
            <person name="Faraut T."/>
            <person name="Fievet G."/>
            <person name="Helmstetter N."/>
            <person name="King M."/>
            <person name="Knapp S.J."/>
            <person name="Lai Z."/>
            <person name="Le Paslier M.C."/>
            <person name="Lippi Y."/>
            <person name="Lorenzon L."/>
            <person name="Mandel J.R."/>
            <person name="Marage G."/>
            <person name="Marchand G."/>
            <person name="Marquand E."/>
            <person name="Bret-Mestries E."/>
            <person name="Morien E."/>
            <person name="Nambeesan S."/>
            <person name="Nguyen T."/>
            <person name="Pegot-Espagnet P."/>
            <person name="Pouilly N."/>
            <person name="Raftis F."/>
            <person name="Sallet E."/>
            <person name="Schiex T."/>
            <person name="Thomas J."/>
            <person name="Vandecasteele C."/>
            <person name="Vares D."/>
            <person name="Vear F."/>
            <person name="Vautrin S."/>
            <person name="Crespi M."/>
            <person name="Mangin B."/>
            <person name="Burke J.M."/>
            <person name="Salse J."/>
            <person name="Munos S."/>
            <person name="Vincourt P."/>
            <person name="Rieseberg L.H."/>
            <person name="Langlade N.B."/>
        </authorList>
    </citation>
    <scope>NUCLEOTIDE SEQUENCE</scope>
    <source>
        <tissue evidence="2">Leaves</tissue>
    </source>
</reference>
<comment type="caution">
    <text evidence="2">The sequence shown here is derived from an EMBL/GenBank/DDBJ whole genome shotgun (WGS) entry which is preliminary data.</text>
</comment>
<dbReference type="Proteomes" id="UP000215914">
    <property type="component" value="Unassembled WGS sequence"/>
</dbReference>
<evidence type="ECO:0000313" key="2">
    <source>
        <dbReference type="EMBL" id="KAF5819353.1"/>
    </source>
</evidence>
<dbReference type="EMBL" id="MNCJ02000317">
    <property type="protein sequence ID" value="KAF5819353.1"/>
    <property type="molecule type" value="Genomic_DNA"/>
</dbReference>
<proteinExistence type="predicted"/>
<organism evidence="2 3">
    <name type="scientific">Helianthus annuus</name>
    <name type="common">Common sunflower</name>
    <dbReference type="NCBI Taxonomy" id="4232"/>
    <lineage>
        <taxon>Eukaryota</taxon>
        <taxon>Viridiplantae</taxon>
        <taxon>Streptophyta</taxon>
        <taxon>Embryophyta</taxon>
        <taxon>Tracheophyta</taxon>
        <taxon>Spermatophyta</taxon>
        <taxon>Magnoliopsida</taxon>
        <taxon>eudicotyledons</taxon>
        <taxon>Gunneridae</taxon>
        <taxon>Pentapetalae</taxon>
        <taxon>asterids</taxon>
        <taxon>campanulids</taxon>
        <taxon>Asterales</taxon>
        <taxon>Asteraceae</taxon>
        <taxon>Asteroideae</taxon>
        <taxon>Heliantheae alliance</taxon>
        <taxon>Heliantheae</taxon>
        <taxon>Helianthus</taxon>
    </lineage>
</organism>
<accession>A0A9K3P1X3</accession>
<keyword evidence="3" id="KW-1185">Reference proteome</keyword>
<protein>
    <submittedName>
        <fullName evidence="2">Uncharacterized protein</fullName>
    </submittedName>
</protein>
<feature type="compositionally biased region" description="Basic and acidic residues" evidence="1">
    <location>
        <begin position="32"/>
        <end position="46"/>
    </location>
</feature>
<feature type="region of interest" description="Disordered" evidence="1">
    <location>
        <begin position="9"/>
        <end position="56"/>
    </location>
</feature>
<evidence type="ECO:0000313" key="3">
    <source>
        <dbReference type="Proteomes" id="UP000215914"/>
    </source>
</evidence>
<dbReference type="AlphaFoldDB" id="A0A9K3P1X3"/>
<name>A0A9K3P1X3_HELAN</name>